<dbReference type="AlphaFoldDB" id="A0AAN5IBM8"/>
<dbReference type="EMBL" id="BTRK01000006">
    <property type="protein sequence ID" value="GMR60162.1"/>
    <property type="molecule type" value="Genomic_DNA"/>
</dbReference>
<evidence type="ECO:0000313" key="2">
    <source>
        <dbReference type="Proteomes" id="UP001328107"/>
    </source>
</evidence>
<organism evidence="1 2">
    <name type="scientific">Pristionchus mayeri</name>
    <dbReference type="NCBI Taxonomy" id="1317129"/>
    <lineage>
        <taxon>Eukaryota</taxon>
        <taxon>Metazoa</taxon>
        <taxon>Ecdysozoa</taxon>
        <taxon>Nematoda</taxon>
        <taxon>Chromadorea</taxon>
        <taxon>Rhabditida</taxon>
        <taxon>Rhabditina</taxon>
        <taxon>Diplogasteromorpha</taxon>
        <taxon>Diplogasteroidea</taxon>
        <taxon>Neodiplogasteridae</taxon>
        <taxon>Pristionchus</taxon>
    </lineage>
</organism>
<evidence type="ECO:0000313" key="1">
    <source>
        <dbReference type="EMBL" id="GMR60162.1"/>
    </source>
</evidence>
<sequence length="105" mass="12414">MVDHLPLMTDDGDINPQLMAYSRLFQLEIEQVLDQHTSMNLQYLTSLNANGVDYKKFWDWFVREILSNEETFRILHEEIKNKNTVLYSELHMEGATDEATVKTYK</sequence>
<accession>A0AAN5IBM8</accession>
<keyword evidence="2" id="KW-1185">Reference proteome</keyword>
<gene>
    <name evidence="1" type="ORF">PMAYCL1PPCAC_30357</name>
</gene>
<reference evidence="2" key="1">
    <citation type="submission" date="2022-10" db="EMBL/GenBank/DDBJ databases">
        <title>Genome assembly of Pristionchus species.</title>
        <authorList>
            <person name="Yoshida K."/>
            <person name="Sommer R.J."/>
        </authorList>
    </citation>
    <scope>NUCLEOTIDE SEQUENCE [LARGE SCALE GENOMIC DNA]</scope>
    <source>
        <strain evidence="2">RS5460</strain>
    </source>
</reference>
<protein>
    <submittedName>
        <fullName evidence="1">Uncharacterized protein</fullName>
    </submittedName>
</protein>
<proteinExistence type="predicted"/>
<dbReference type="Proteomes" id="UP001328107">
    <property type="component" value="Unassembled WGS sequence"/>
</dbReference>
<name>A0AAN5IBM8_9BILA</name>
<comment type="caution">
    <text evidence="1">The sequence shown here is derived from an EMBL/GenBank/DDBJ whole genome shotgun (WGS) entry which is preliminary data.</text>
</comment>